<evidence type="ECO:0000313" key="1">
    <source>
        <dbReference type="EMBL" id="MFB6490775.1"/>
    </source>
</evidence>
<evidence type="ECO:0000313" key="2">
    <source>
        <dbReference type="Proteomes" id="UP000033636"/>
    </source>
</evidence>
<comment type="caution">
    <text evidence="1">The sequence shown here is derived from an EMBL/GenBank/DDBJ whole genome shotgun (WGS) entry which is preliminary data.</text>
</comment>
<organism evidence="1 2">
    <name type="scientific">Thermoproteus sp. AZ2</name>
    <dbReference type="NCBI Taxonomy" id="1609232"/>
    <lineage>
        <taxon>Archaea</taxon>
        <taxon>Thermoproteota</taxon>
        <taxon>Thermoprotei</taxon>
        <taxon>Thermoproteales</taxon>
        <taxon>Thermoproteaceae</taxon>
        <taxon>Thermoproteus</taxon>
    </lineage>
</organism>
<sequence length="481" mass="50861">MRALGALRLLSLYIKQRYGRSGLALLILTYLLLALAIGASARAGYLGPAYILQMSSLLLALFIIPSASTGIAMLLRSEADFLFATPASPVAVYLIRVLGDSAIYALVLAAYTAPLIGGGAAYYAASLIAIALVMGSAVTLLSFKPAPQRLAGAAALAAYLVVSAYAYPRADVLYGLISPSPLYASASAAAALIAVYALPLREISRLSTDAYGVLAPAQPERSVRRMRFRDLWSLAWLTTSRGAAAMGAPGGPARVNVFALMVPASVAGALAYLAALPRLPTPQVFLLSSLSFYLLFFAAFSGLTPGLSLERPWISFAVDHYAYIRYRMSARTALTAAAVAPWAAAYAVESLAFRPSIYLAAAAAEIPLVMPAFAWLIGAFWGQPQIREPGMAVRPIRVSARALASSLLALILMALMVAPFVLASYAAADPLYSAIARSMAVYWAASAAVASALFFYLALFSGAGRRLWDWLVNRLSELGYA</sequence>
<protein>
    <submittedName>
        <fullName evidence="1">Uncharacterized protein</fullName>
    </submittedName>
</protein>
<accession>A0ACC6V198</accession>
<dbReference type="EMBL" id="JZWT02000014">
    <property type="protein sequence ID" value="MFB6490775.1"/>
    <property type="molecule type" value="Genomic_DNA"/>
</dbReference>
<dbReference type="Proteomes" id="UP000033636">
    <property type="component" value="Unassembled WGS sequence"/>
</dbReference>
<proteinExistence type="predicted"/>
<reference evidence="1" key="1">
    <citation type="submission" date="2024-07" db="EMBL/GenBank/DDBJ databases">
        <title>Metagenome and Metagenome-Assembled Genomes of Archaea from a hot spring from the geothermal field of Los Azufres, Mexico.</title>
        <authorList>
            <person name="Marin-Paredes R."/>
            <person name="Martinez-Romero E."/>
            <person name="Servin-Garciduenas L.E."/>
        </authorList>
    </citation>
    <scope>NUCLEOTIDE SEQUENCE</scope>
</reference>
<name>A0ACC6V198_9CREN</name>
<gene>
    <name evidence="1" type="ORF">TU35_005960</name>
</gene>